<sequence>MGRGKAFHHQTKGQNRELPKSAIEVAPKHADHVEYAIEPVASADRDAVSFQIVKETEE</sequence>
<name>A0ABS2DN15_9BACI</name>
<keyword evidence="2" id="KW-1185">Reference proteome</keyword>
<dbReference type="Proteomes" id="UP001518925">
    <property type="component" value="Unassembled WGS sequence"/>
</dbReference>
<dbReference type="EMBL" id="JAFELM010000045">
    <property type="protein sequence ID" value="MBM6619816.1"/>
    <property type="molecule type" value="Genomic_DNA"/>
</dbReference>
<gene>
    <name evidence="1" type="ORF">JR050_19320</name>
</gene>
<protein>
    <submittedName>
        <fullName evidence="1">Uncharacterized protein</fullName>
    </submittedName>
</protein>
<dbReference type="RefSeq" id="WP_204205299.1">
    <property type="nucleotide sequence ID" value="NZ_JAFELM010000045.1"/>
</dbReference>
<evidence type="ECO:0000313" key="2">
    <source>
        <dbReference type="Proteomes" id="UP001518925"/>
    </source>
</evidence>
<reference evidence="1 2" key="1">
    <citation type="submission" date="2021-02" db="EMBL/GenBank/DDBJ databases">
        <title>Bacillus sp. RD4P76, an endophyte from a halophyte.</title>
        <authorList>
            <person name="Sun J.-Q."/>
        </authorList>
    </citation>
    <scope>NUCLEOTIDE SEQUENCE [LARGE SCALE GENOMIC DNA]</scope>
    <source>
        <strain evidence="1 2">RD4P76</strain>
    </source>
</reference>
<organism evidence="1 2">
    <name type="scientific">Bacillus suaedaesalsae</name>
    <dbReference type="NCBI Taxonomy" id="2810349"/>
    <lineage>
        <taxon>Bacteria</taxon>
        <taxon>Bacillati</taxon>
        <taxon>Bacillota</taxon>
        <taxon>Bacilli</taxon>
        <taxon>Bacillales</taxon>
        <taxon>Bacillaceae</taxon>
        <taxon>Bacillus</taxon>
    </lineage>
</organism>
<comment type="caution">
    <text evidence="1">The sequence shown here is derived from an EMBL/GenBank/DDBJ whole genome shotgun (WGS) entry which is preliminary data.</text>
</comment>
<evidence type="ECO:0000313" key="1">
    <source>
        <dbReference type="EMBL" id="MBM6619816.1"/>
    </source>
</evidence>
<proteinExistence type="predicted"/>
<accession>A0ABS2DN15</accession>